<evidence type="ECO:0000259" key="1">
    <source>
        <dbReference type="Pfam" id="PF01966"/>
    </source>
</evidence>
<keyword evidence="3" id="KW-1185">Reference proteome</keyword>
<dbReference type="Gene3D" id="1.10.3210.10">
    <property type="entry name" value="Hypothetical protein af1432"/>
    <property type="match status" value="1"/>
</dbReference>
<dbReference type="AlphaFoldDB" id="A0A231GZN8"/>
<organism evidence="2 3">
    <name type="scientific">Nocardia cerradoensis</name>
    <dbReference type="NCBI Taxonomy" id="85688"/>
    <lineage>
        <taxon>Bacteria</taxon>
        <taxon>Bacillati</taxon>
        <taxon>Actinomycetota</taxon>
        <taxon>Actinomycetes</taxon>
        <taxon>Mycobacteriales</taxon>
        <taxon>Nocardiaceae</taxon>
        <taxon>Nocardia</taxon>
    </lineage>
</organism>
<protein>
    <recommendedName>
        <fullName evidence="1">HD domain-containing protein</fullName>
    </recommendedName>
</protein>
<dbReference type="InterPro" id="IPR006674">
    <property type="entry name" value="HD_domain"/>
</dbReference>
<comment type="caution">
    <text evidence="2">The sequence shown here is derived from an EMBL/GenBank/DDBJ whole genome shotgun (WGS) entry which is preliminary data.</text>
</comment>
<dbReference type="PANTHER" id="PTHR40202:SF1">
    <property type="entry name" value="HD DOMAIN-CONTAINING PROTEIN"/>
    <property type="match status" value="1"/>
</dbReference>
<evidence type="ECO:0000313" key="3">
    <source>
        <dbReference type="Proteomes" id="UP000215506"/>
    </source>
</evidence>
<proteinExistence type="predicted"/>
<dbReference type="RefSeq" id="WP_223273710.1">
    <property type="nucleotide sequence ID" value="NZ_NGAF01000015.1"/>
</dbReference>
<evidence type="ECO:0000313" key="2">
    <source>
        <dbReference type="EMBL" id="OXR42073.1"/>
    </source>
</evidence>
<dbReference type="EMBL" id="NGAF01000015">
    <property type="protein sequence ID" value="OXR42073.1"/>
    <property type="molecule type" value="Genomic_DNA"/>
</dbReference>
<accession>A0A231GZN8</accession>
<dbReference type="InterPro" id="IPR003607">
    <property type="entry name" value="HD/PDEase_dom"/>
</dbReference>
<dbReference type="PANTHER" id="PTHR40202">
    <property type="match status" value="1"/>
</dbReference>
<sequence length="203" mass="22081">MKTSTEMLRELDPQALGPSAFCAALFSYLEHEGATMYDETVTQLEHGLQSAALAEQEGYGPDLQIAALLHDIGHLMLSEHDARDDFLATDLQHEIVGAHLVTQWFGAEVGGPIALHVPAKRYLVATDPGYADGLSAASIRSLEVQGGPMSTEEVQTFETLPYHAEAVLVRRWDDRAKVAGLEVAPLQHWRPAIELLISAAADQ</sequence>
<dbReference type="SUPFAM" id="SSF109604">
    <property type="entry name" value="HD-domain/PDEase-like"/>
    <property type="match status" value="1"/>
</dbReference>
<dbReference type="Proteomes" id="UP000215506">
    <property type="component" value="Unassembled WGS sequence"/>
</dbReference>
<name>A0A231GZN8_9NOCA</name>
<dbReference type="Pfam" id="PF01966">
    <property type="entry name" value="HD"/>
    <property type="match status" value="1"/>
</dbReference>
<dbReference type="InterPro" id="IPR052567">
    <property type="entry name" value="OP_Dioxygenase"/>
</dbReference>
<feature type="domain" description="HD" evidence="1">
    <location>
        <begin position="45"/>
        <end position="108"/>
    </location>
</feature>
<dbReference type="CDD" id="cd00077">
    <property type="entry name" value="HDc"/>
    <property type="match status" value="1"/>
</dbReference>
<reference evidence="2 3" key="1">
    <citation type="submission" date="2017-07" db="EMBL/GenBank/DDBJ databases">
        <title>First draft Genome Sequence of Nocardia cerradoensis isolated from human infection.</title>
        <authorList>
            <person name="Carrasco G."/>
        </authorList>
    </citation>
    <scope>NUCLEOTIDE SEQUENCE [LARGE SCALE GENOMIC DNA]</scope>
    <source>
        <strain evidence="2 3">CNM20130759</strain>
    </source>
</reference>
<gene>
    <name evidence="2" type="ORF">B7C42_05672</name>
</gene>